<feature type="transmembrane region" description="Helical" evidence="2">
    <location>
        <begin position="20"/>
        <end position="38"/>
    </location>
</feature>
<evidence type="ECO:0000313" key="4">
    <source>
        <dbReference type="EMBL" id="KAK4770030.1"/>
    </source>
</evidence>
<evidence type="ECO:0000256" key="2">
    <source>
        <dbReference type="SAM" id="Phobius"/>
    </source>
</evidence>
<dbReference type="Proteomes" id="UP001345219">
    <property type="component" value="Chromosome 24"/>
</dbReference>
<dbReference type="InterPro" id="IPR025520">
    <property type="entry name" value="DUF4408"/>
</dbReference>
<name>A0AAN7QNB7_9MYRT</name>
<evidence type="ECO:0000313" key="5">
    <source>
        <dbReference type="Proteomes" id="UP001345219"/>
    </source>
</evidence>
<comment type="caution">
    <text evidence="4">The sequence shown here is derived from an EMBL/GenBank/DDBJ whole genome shotgun (WGS) entry which is preliminary data.</text>
</comment>
<dbReference type="Pfam" id="PF05553">
    <property type="entry name" value="DUF761"/>
    <property type="match status" value="1"/>
</dbReference>
<feature type="region of interest" description="Disordered" evidence="1">
    <location>
        <begin position="177"/>
        <end position="205"/>
    </location>
</feature>
<feature type="domain" description="DUF4408" evidence="3">
    <location>
        <begin position="10"/>
        <end position="42"/>
    </location>
</feature>
<evidence type="ECO:0000259" key="3">
    <source>
        <dbReference type="Pfam" id="PF14364"/>
    </source>
</evidence>
<dbReference type="PANTHER" id="PTHR33098">
    <property type="entry name" value="COTTON FIBER (DUF761)"/>
    <property type="match status" value="1"/>
</dbReference>
<feature type="region of interest" description="Disordered" evidence="1">
    <location>
        <begin position="44"/>
        <end position="66"/>
    </location>
</feature>
<dbReference type="EMBL" id="JAXIOK010000005">
    <property type="protein sequence ID" value="KAK4770030.1"/>
    <property type="molecule type" value="Genomic_DNA"/>
</dbReference>
<feature type="compositionally biased region" description="Basic and acidic residues" evidence="1">
    <location>
        <begin position="56"/>
        <end position="66"/>
    </location>
</feature>
<keyword evidence="5" id="KW-1185">Reference proteome</keyword>
<reference evidence="4 5" key="1">
    <citation type="journal article" date="2023" name="Hortic Res">
        <title>Pangenome of water caltrop reveals structural variations and asymmetric subgenome divergence after allopolyploidization.</title>
        <authorList>
            <person name="Zhang X."/>
            <person name="Chen Y."/>
            <person name="Wang L."/>
            <person name="Yuan Y."/>
            <person name="Fang M."/>
            <person name="Shi L."/>
            <person name="Lu R."/>
            <person name="Comes H.P."/>
            <person name="Ma Y."/>
            <person name="Chen Y."/>
            <person name="Huang G."/>
            <person name="Zhou Y."/>
            <person name="Zheng Z."/>
            <person name="Qiu Y."/>
        </authorList>
    </citation>
    <scope>NUCLEOTIDE SEQUENCE [LARGE SCALE GENOMIC DNA]</scope>
    <source>
        <tissue evidence="4">Roots</tissue>
    </source>
</reference>
<organism evidence="4 5">
    <name type="scientific">Trapa incisa</name>
    <dbReference type="NCBI Taxonomy" id="236973"/>
    <lineage>
        <taxon>Eukaryota</taxon>
        <taxon>Viridiplantae</taxon>
        <taxon>Streptophyta</taxon>
        <taxon>Embryophyta</taxon>
        <taxon>Tracheophyta</taxon>
        <taxon>Spermatophyta</taxon>
        <taxon>Magnoliopsida</taxon>
        <taxon>eudicotyledons</taxon>
        <taxon>Gunneridae</taxon>
        <taxon>Pentapetalae</taxon>
        <taxon>rosids</taxon>
        <taxon>malvids</taxon>
        <taxon>Myrtales</taxon>
        <taxon>Lythraceae</taxon>
        <taxon>Trapa</taxon>
    </lineage>
</organism>
<gene>
    <name evidence="4" type="ORF">SAY87_030562</name>
</gene>
<feature type="region of interest" description="Disordered" evidence="1">
    <location>
        <begin position="263"/>
        <end position="284"/>
    </location>
</feature>
<keyword evidence="2" id="KW-0812">Transmembrane</keyword>
<keyword evidence="2" id="KW-1133">Transmembrane helix</keyword>
<dbReference type="Pfam" id="PF14364">
    <property type="entry name" value="DUF4408"/>
    <property type="match status" value="1"/>
</dbReference>
<dbReference type="PANTHER" id="PTHR33098:SF53">
    <property type="entry name" value="OS05G0540900 PROTEIN"/>
    <property type="match status" value="1"/>
</dbReference>
<sequence length="382" mass="43077">MLEESVGSIPSLWATVNSWFTPTVLFIFLNLMIGIIALSSSFSKPNHNEEEEDNPEQVREIPRNLDRSPSVLQRLKSISFYSHRSPPVATHYNDHSYDYAPLQKKQYDNGDEKPKSFFARSPSNVLRTLKSLALYTSNLSPETVAPSPPTADSNHHFQGHLIRGARLSFGEALEDEGAGENVGAGDDGEGQKDVDEPNRSEEQSSLDEIYSQLKGNQVGMSKSDTKLLSGKVPIKLSKNMKKSASAKLAFVYFEEDDTVERFPPSTAREYKEKVSDDEEEDEGEVDARADDFINRFKQQLHLQRLESIASYKDMVNRGNNKYRRTESCSLLRPLMNGFLTILSNLARIVQNLKALLFLLLLHLLLKVGSKKLVSFMVELYSH</sequence>
<feature type="compositionally biased region" description="Acidic residues" evidence="1">
    <location>
        <begin position="275"/>
        <end position="284"/>
    </location>
</feature>
<dbReference type="InterPro" id="IPR008480">
    <property type="entry name" value="DUF761_pln"/>
</dbReference>
<feature type="compositionally biased region" description="Basic and acidic residues" evidence="1">
    <location>
        <begin position="189"/>
        <end position="202"/>
    </location>
</feature>
<proteinExistence type="predicted"/>
<keyword evidence="2" id="KW-0472">Membrane</keyword>
<protein>
    <recommendedName>
        <fullName evidence="3">DUF4408 domain-containing protein</fullName>
    </recommendedName>
</protein>
<dbReference type="AlphaFoldDB" id="A0AAN7QNB7"/>
<evidence type="ECO:0000256" key="1">
    <source>
        <dbReference type="SAM" id="MobiDB-lite"/>
    </source>
</evidence>
<accession>A0AAN7QNB7</accession>